<dbReference type="Gene3D" id="1.10.10.10">
    <property type="entry name" value="Winged helix-like DNA-binding domain superfamily/Winged helix DNA-binding domain"/>
    <property type="match status" value="1"/>
</dbReference>
<dbReference type="Proteomes" id="UP001316087">
    <property type="component" value="Unassembled WGS sequence"/>
</dbReference>
<dbReference type="InterPro" id="IPR000600">
    <property type="entry name" value="ROK"/>
</dbReference>
<evidence type="ECO:0000256" key="2">
    <source>
        <dbReference type="ARBA" id="ARBA00006479"/>
    </source>
</evidence>
<organism evidence="4 5">
    <name type="scientific">Solibacillus palustris</name>
    <dbReference type="NCBI Taxonomy" id="2908203"/>
    <lineage>
        <taxon>Bacteria</taxon>
        <taxon>Bacillati</taxon>
        <taxon>Bacillota</taxon>
        <taxon>Bacilli</taxon>
        <taxon>Bacillales</taxon>
        <taxon>Caryophanaceae</taxon>
        <taxon>Solibacillus</taxon>
    </lineage>
</organism>
<dbReference type="SUPFAM" id="SSF53067">
    <property type="entry name" value="Actin-like ATPase domain"/>
    <property type="match status" value="1"/>
</dbReference>
<name>A0ABS9UGY9_9BACL</name>
<reference evidence="4 5" key="1">
    <citation type="submission" date="2022-03" db="EMBL/GenBank/DDBJ databases">
        <authorList>
            <person name="Jo J.-H."/>
            <person name="Im W.-T."/>
        </authorList>
    </citation>
    <scope>NUCLEOTIDE SEQUENCE [LARGE SCALE GENOMIC DNA]</scope>
    <source>
        <strain evidence="4 5">MA9</strain>
    </source>
</reference>
<dbReference type="SUPFAM" id="SSF46785">
    <property type="entry name" value="Winged helix' DNA-binding domain"/>
    <property type="match status" value="1"/>
</dbReference>
<dbReference type="InterPro" id="IPR036388">
    <property type="entry name" value="WH-like_DNA-bd_sf"/>
</dbReference>
<protein>
    <submittedName>
        <fullName evidence="4">ROK family transcriptional regulator</fullName>
    </submittedName>
</protein>
<evidence type="ECO:0000313" key="5">
    <source>
        <dbReference type="Proteomes" id="UP001316087"/>
    </source>
</evidence>
<keyword evidence="3" id="KW-0119">Carbohydrate metabolism</keyword>
<evidence type="ECO:0000256" key="1">
    <source>
        <dbReference type="ARBA" id="ARBA00002486"/>
    </source>
</evidence>
<dbReference type="EMBL" id="JAKZFC010000007">
    <property type="protein sequence ID" value="MCH7323400.1"/>
    <property type="molecule type" value="Genomic_DNA"/>
</dbReference>
<evidence type="ECO:0000313" key="4">
    <source>
        <dbReference type="EMBL" id="MCH7323400.1"/>
    </source>
</evidence>
<comment type="similarity">
    <text evidence="2">Belongs to the ROK (NagC/XylR) family.</text>
</comment>
<gene>
    <name evidence="4" type="ORF">LZ480_16110</name>
</gene>
<keyword evidence="5" id="KW-1185">Reference proteome</keyword>
<dbReference type="InterPro" id="IPR043129">
    <property type="entry name" value="ATPase_NBD"/>
</dbReference>
<keyword evidence="3" id="KW-0859">Xylose metabolism</keyword>
<dbReference type="RefSeq" id="WP_241370571.1">
    <property type="nucleotide sequence ID" value="NZ_JAKZFC010000007.1"/>
</dbReference>
<comment type="caution">
    <text evidence="4">The sequence shown here is derived from an EMBL/GenBank/DDBJ whole genome shotgun (WGS) entry which is preliminary data.</text>
</comment>
<comment type="function">
    <text evidence="1">Transcriptional repressor of xylose-utilizing enzymes.</text>
</comment>
<evidence type="ECO:0000256" key="3">
    <source>
        <dbReference type="ARBA" id="ARBA00022629"/>
    </source>
</evidence>
<proteinExistence type="inferred from homology"/>
<sequence>MLKHDQVQMKKQNRKIVLDRIRNHEPISRIQLAKITKMSPTTITRIVQELIEEDYIIEAMSEETAIGRRPTLINVNPEARYSIGVEIDRSKLRIGLLNFSCELVDFVETPLMRSESYEWIIDNLVLEIQKLILTNQISQERLLGIGIGIPGRIDQERGIVIISEQFKWKNKHVRDDLAQHFQCTIAIDNELKMQIFAESGKFFKPIQRNSILIGVGSGIGAAIILNGEIYRGLKNNAGEISHLTINPFGEQCSCGNRGCLSNYTREDTLQQFIPEAQRSEYNTLEKIVEGIHANEEWSIPLIDHIATYLAITINNLICIYEPDEVIVTGEALEKNIKIQNVVLAKCEKHIWRDIGTGIQIKFSELNETGVVKGAAMFVQKVEMEI</sequence>
<dbReference type="PANTHER" id="PTHR18964:SF149">
    <property type="entry name" value="BIFUNCTIONAL UDP-N-ACETYLGLUCOSAMINE 2-EPIMERASE_N-ACETYLMANNOSAMINE KINASE"/>
    <property type="match status" value="1"/>
</dbReference>
<dbReference type="Gene3D" id="3.30.420.40">
    <property type="match status" value="2"/>
</dbReference>
<accession>A0ABS9UGY9</accession>
<dbReference type="Pfam" id="PF13412">
    <property type="entry name" value="HTH_24"/>
    <property type="match status" value="1"/>
</dbReference>
<dbReference type="Pfam" id="PF00480">
    <property type="entry name" value="ROK"/>
    <property type="match status" value="1"/>
</dbReference>
<dbReference type="InterPro" id="IPR036390">
    <property type="entry name" value="WH_DNA-bd_sf"/>
</dbReference>
<dbReference type="PANTHER" id="PTHR18964">
    <property type="entry name" value="ROK (REPRESSOR, ORF, KINASE) FAMILY"/>
    <property type="match status" value="1"/>
</dbReference>